<evidence type="ECO:0000313" key="3">
    <source>
        <dbReference type="Proteomes" id="UP000031552"/>
    </source>
</evidence>
<dbReference type="GO" id="GO:0004672">
    <property type="term" value="F:protein kinase activity"/>
    <property type="evidence" value="ECO:0007669"/>
    <property type="project" value="InterPro"/>
</dbReference>
<reference evidence="2" key="1">
    <citation type="submission" date="2013-12" db="EMBL/GenBank/DDBJ databases">
        <authorList>
            <person name="Linke B."/>
        </authorList>
    </citation>
    <scope>NUCLEOTIDE SEQUENCE [LARGE SCALE GENOMIC DNA]</scope>
    <source>
        <strain evidence="2">CRIB-18</strain>
    </source>
</reference>
<dbReference type="eggNOG" id="COG2334">
    <property type="taxonomic scope" value="Bacteria"/>
</dbReference>
<keyword evidence="3" id="KW-1185">Reference proteome</keyword>
<dbReference type="SUPFAM" id="SSF56112">
    <property type="entry name" value="Protein kinase-like (PK-like)"/>
    <property type="match status" value="1"/>
</dbReference>
<dbReference type="InterPro" id="IPR051678">
    <property type="entry name" value="AGP_Transferase"/>
</dbReference>
<evidence type="ECO:0000313" key="2">
    <source>
        <dbReference type="EMBL" id="CDR33241.1"/>
    </source>
</evidence>
<protein>
    <submittedName>
        <fullName evidence="2">Aminoglycoside phosphotransferase</fullName>
    </submittedName>
</protein>
<dbReference type="EMBL" id="CCEJ010000003">
    <property type="protein sequence ID" value="CDR33241.1"/>
    <property type="molecule type" value="Genomic_DNA"/>
</dbReference>
<sequence length="297" mass="34426">MQLLMDSFISLYRKNFKILEHASFTKIDHEDGLVALFYKVVVGKEEFILKICPRSNDFLREAFFLDFFADKIPVPKIIDRVEPDKERAGALLIEYLPGSLLRASEFSNDLGFKLGASLARIHLEKMTGYGDPVLENLHTDPRTYFFFKFDEGLKECHNHLPKVLTEKCSKYYEDHLFLIDQVDGPCIVHRDFRPGNLIVNEGQLQGIIDWASARYSFAEEDFCSMEHENFWPGFDSKAFLEGYESVRSLPNYKPLMPLLKLNKAIATLGFLIKTALWKGKSAKLYQLNRHFLDNFFI</sequence>
<evidence type="ECO:0000259" key="1">
    <source>
        <dbReference type="PROSITE" id="PS50011"/>
    </source>
</evidence>
<dbReference type="InterPro" id="IPR002575">
    <property type="entry name" value="Aminoglycoside_PTrfase"/>
</dbReference>
<dbReference type="GO" id="GO:0005524">
    <property type="term" value="F:ATP binding"/>
    <property type="evidence" value="ECO:0007669"/>
    <property type="project" value="InterPro"/>
</dbReference>
<dbReference type="STRING" id="1437425.CSEC_0404"/>
<proteinExistence type="predicted"/>
<comment type="caution">
    <text evidence="2">The sequence shown here is derived from an EMBL/GenBank/DDBJ whole genome shotgun (WGS) entry which is preliminary data.</text>
</comment>
<dbReference type="Gene3D" id="3.90.1200.10">
    <property type="match status" value="1"/>
</dbReference>
<dbReference type="PROSITE" id="PS50011">
    <property type="entry name" value="PROTEIN_KINASE_DOM"/>
    <property type="match status" value="1"/>
</dbReference>
<dbReference type="InterPro" id="IPR011009">
    <property type="entry name" value="Kinase-like_dom_sf"/>
</dbReference>
<organism evidence="2 3">
    <name type="scientific">Candidatus Criblamydia sequanensis CRIB-18</name>
    <dbReference type="NCBI Taxonomy" id="1437425"/>
    <lineage>
        <taxon>Bacteria</taxon>
        <taxon>Pseudomonadati</taxon>
        <taxon>Chlamydiota</taxon>
        <taxon>Chlamydiia</taxon>
        <taxon>Parachlamydiales</taxon>
        <taxon>Candidatus Criblamydiaceae</taxon>
        <taxon>Candidatus Criblamydia</taxon>
    </lineage>
</organism>
<dbReference type="Pfam" id="PF01636">
    <property type="entry name" value="APH"/>
    <property type="match status" value="1"/>
</dbReference>
<dbReference type="PANTHER" id="PTHR21310:SF15">
    <property type="entry name" value="AMINOGLYCOSIDE PHOSPHOTRANSFERASE DOMAIN-CONTAINING PROTEIN"/>
    <property type="match status" value="1"/>
</dbReference>
<dbReference type="RefSeq" id="WP_237559195.1">
    <property type="nucleotide sequence ID" value="NZ_CCEJ010000003.1"/>
</dbReference>
<dbReference type="InterPro" id="IPR000719">
    <property type="entry name" value="Prot_kinase_dom"/>
</dbReference>
<dbReference type="AlphaFoldDB" id="A0A090CYA5"/>
<reference evidence="2" key="2">
    <citation type="submission" date="2014-09" db="EMBL/GenBank/DDBJ databases">
        <title>Criblamydia sequanensis harbors a mega-plasmid encoding arsenite resistance.</title>
        <authorList>
            <person name="Bertelli C."/>
            <person name="Goesmann A."/>
            <person name="Greub G."/>
        </authorList>
    </citation>
    <scope>NUCLEOTIDE SEQUENCE [LARGE SCALE GENOMIC DNA]</scope>
    <source>
        <strain evidence="2">CRIB-18</strain>
    </source>
</reference>
<accession>A0A090CYA5</accession>
<name>A0A090CYA5_9BACT</name>
<dbReference type="PANTHER" id="PTHR21310">
    <property type="entry name" value="AMINOGLYCOSIDE PHOSPHOTRANSFERASE-RELATED-RELATED"/>
    <property type="match status" value="1"/>
</dbReference>
<dbReference type="Proteomes" id="UP000031552">
    <property type="component" value="Unassembled WGS sequence"/>
</dbReference>
<feature type="domain" description="Protein kinase" evidence="1">
    <location>
        <begin position="1"/>
        <end position="297"/>
    </location>
</feature>
<gene>
    <name evidence="2" type="ORF">CSEC_0404</name>
</gene>